<accession>A0A0A8ZLZ1</accession>
<proteinExistence type="predicted"/>
<sequence length="43" mass="4871">MNFDGSNVKVSYCGVKEGTFDFVCGCIVIVFNNLKYDHLMTFN</sequence>
<dbReference type="EMBL" id="GBRH01257466">
    <property type="protein sequence ID" value="JAD40429.1"/>
    <property type="molecule type" value="Transcribed_RNA"/>
</dbReference>
<reference evidence="1" key="2">
    <citation type="journal article" date="2015" name="Data Brief">
        <title>Shoot transcriptome of the giant reed, Arundo donax.</title>
        <authorList>
            <person name="Barrero R.A."/>
            <person name="Guerrero F.D."/>
            <person name="Moolhuijzen P."/>
            <person name="Goolsby J.A."/>
            <person name="Tidwell J."/>
            <person name="Bellgard S.E."/>
            <person name="Bellgard M.I."/>
        </authorList>
    </citation>
    <scope>NUCLEOTIDE SEQUENCE</scope>
    <source>
        <tissue evidence="1">Shoot tissue taken approximately 20 cm above the soil surface</tissue>
    </source>
</reference>
<evidence type="ECO:0000313" key="1">
    <source>
        <dbReference type="EMBL" id="JAD40429.1"/>
    </source>
</evidence>
<dbReference type="AlphaFoldDB" id="A0A0A8ZLZ1"/>
<protein>
    <submittedName>
        <fullName evidence="1">Uncharacterized protein</fullName>
    </submittedName>
</protein>
<name>A0A0A8ZLZ1_ARUDO</name>
<reference evidence="1" key="1">
    <citation type="submission" date="2014-09" db="EMBL/GenBank/DDBJ databases">
        <authorList>
            <person name="Magalhaes I.L.F."/>
            <person name="Oliveira U."/>
            <person name="Santos F.R."/>
            <person name="Vidigal T.H.D.A."/>
            <person name="Brescovit A.D."/>
            <person name="Santos A.J."/>
        </authorList>
    </citation>
    <scope>NUCLEOTIDE SEQUENCE</scope>
    <source>
        <tissue evidence="1">Shoot tissue taken approximately 20 cm above the soil surface</tissue>
    </source>
</reference>
<organism evidence="1">
    <name type="scientific">Arundo donax</name>
    <name type="common">Giant reed</name>
    <name type="synonym">Donax arundinaceus</name>
    <dbReference type="NCBI Taxonomy" id="35708"/>
    <lineage>
        <taxon>Eukaryota</taxon>
        <taxon>Viridiplantae</taxon>
        <taxon>Streptophyta</taxon>
        <taxon>Embryophyta</taxon>
        <taxon>Tracheophyta</taxon>
        <taxon>Spermatophyta</taxon>
        <taxon>Magnoliopsida</taxon>
        <taxon>Liliopsida</taxon>
        <taxon>Poales</taxon>
        <taxon>Poaceae</taxon>
        <taxon>PACMAD clade</taxon>
        <taxon>Arundinoideae</taxon>
        <taxon>Arundineae</taxon>
        <taxon>Arundo</taxon>
    </lineage>
</organism>